<dbReference type="SUPFAM" id="SSF51735">
    <property type="entry name" value="NAD(P)-binding Rossmann-fold domains"/>
    <property type="match status" value="1"/>
</dbReference>
<protein>
    <submittedName>
        <fullName evidence="3">ATP-grasp domain-containing protein</fullName>
    </submittedName>
</protein>
<dbReference type="EMBL" id="CP074405">
    <property type="protein sequence ID" value="QVI62508.1"/>
    <property type="molecule type" value="Genomic_DNA"/>
</dbReference>
<dbReference type="InterPro" id="IPR013815">
    <property type="entry name" value="ATP_grasp_subdomain_1"/>
</dbReference>
<dbReference type="Pfam" id="PF02655">
    <property type="entry name" value="ATP-grasp_3"/>
    <property type="match status" value="1"/>
</dbReference>
<dbReference type="InterPro" id="IPR011761">
    <property type="entry name" value="ATP-grasp"/>
</dbReference>
<dbReference type="SUPFAM" id="SSF56059">
    <property type="entry name" value="Glutathione synthetase ATP-binding domain-like"/>
    <property type="match status" value="1"/>
</dbReference>
<evidence type="ECO:0000256" key="1">
    <source>
        <dbReference type="PROSITE-ProRule" id="PRU00409"/>
    </source>
</evidence>
<reference evidence="3 4" key="1">
    <citation type="submission" date="2021-05" db="EMBL/GenBank/DDBJ databases">
        <title>Novel species in genus Cellulomonas.</title>
        <authorList>
            <person name="Zhang G."/>
        </authorList>
    </citation>
    <scope>NUCLEOTIDE SEQUENCE [LARGE SCALE GENOMIC DNA]</scope>
    <source>
        <strain evidence="4">zg-ZUI222</strain>
    </source>
</reference>
<gene>
    <name evidence="3" type="ORF">KG103_00665</name>
</gene>
<dbReference type="Gene3D" id="3.30.470.20">
    <property type="entry name" value="ATP-grasp fold, B domain"/>
    <property type="match status" value="1"/>
</dbReference>
<dbReference type="InterPro" id="IPR003806">
    <property type="entry name" value="ATP-grasp_PylC-type"/>
</dbReference>
<dbReference type="InterPro" id="IPR036291">
    <property type="entry name" value="NAD(P)-bd_dom_sf"/>
</dbReference>
<evidence type="ECO:0000259" key="2">
    <source>
        <dbReference type="PROSITE" id="PS50975"/>
    </source>
</evidence>
<keyword evidence="1" id="KW-0067">ATP-binding</keyword>
<name>A0ABX8D643_9CELL</name>
<evidence type="ECO:0000313" key="4">
    <source>
        <dbReference type="Proteomes" id="UP000677804"/>
    </source>
</evidence>
<sequence>MGAGGAQRRILVTGAAGPAGRALASRLVQVGETREVWAIGADMAPVPVPGYEAVEMVAPAVDPRYEEDMLALVAGLEPDLVLPTVSEELPRIATLGRAVGWGHRLVVSAPGPAAVAGDKLLTMWALARARVDVPVFAVASSFRSAAQVLDWAGGPAVVKPRVARGGRGVHVLDDPDDRVWGRVDASWLVQGFAPGTEYSPQVYRSPTTGECTVVVLRKAALEHGRIGNATAVDRVPEGDEADVADLAERTVRALDLVGPVDMDVRRLADGTPVVLEVNARFGAVSASAPELLDAVLDDWPG</sequence>
<accession>A0ABX8D643</accession>
<dbReference type="Gene3D" id="3.40.50.20">
    <property type="match status" value="1"/>
</dbReference>
<keyword evidence="4" id="KW-1185">Reference proteome</keyword>
<keyword evidence="1" id="KW-0547">Nucleotide-binding</keyword>
<organism evidence="3 4">
    <name type="scientific">Cellulomonas wangleii</name>
    <dbReference type="NCBI Taxonomy" id="2816956"/>
    <lineage>
        <taxon>Bacteria</taxon>
        <taxon>Bacillati</taxon>
        <taxon>Actinomycetota</taxon>
        <taxon>Actinomycetes</taxon>
        <taxon>Micrococcales</taxon>
        <taxon>Cellulomonadaceae</taxon>
        <taxon>Cellulomonas</taxon>
    </lineage>
</organism>
<dbReference type="Gene3D" id="3.30.1490.20">
    <property type="entry name" value="ATP-grasp fold, A domain"/>
    <property type="match status" value="1"/>
</dbReference>
<dbReference type="PROSITE" id="PS50975">
    <property type="entry name" value="ATP_GRASP"/>
    <property type="match status" value="1"/>
</dbReference>
<proteinExistence type="predicted"/>
<dbReference type="Proteomes" id="UP000677804">
    <property type="component" value="Chromosome"/>
</dbReference>
<evidence type="ECO:0000313" key="3">
    <source>
        <dbReference type="EMBL" id="QVI62508.1"/>
    </source>
</evidence>
<feature type="domain" description="ATP-grasp" evidence="2">
    <location>
        <begin position="123"/>
        <end position="300"/>
    </location>
</feature>
<dbReference type="RefSeq" id="WP_207340169.1">
    <property type="nucleotide sequence ID" value="NZ_CP074405.1"/>
</dbReference>